<evidence type="ECO:0000313" key="3">
    <source>
        <dbReference type="Proteomes" id="UP000807469"/>
    </source>
</evidence>
<protein>
    <submittedName>
        <fullName evidence="2">Uncharacterized protein</fullName>
    </submittedName>
</protein>
<proteinExistence type="predicted"/>
<accession>A0A9P5YTP6</accession>
<dbReference type="EMBL" id="MU155373">
    <property type="protein sequence ID" value="KAF9474540.1"/>
    <property type="molecule type" value="Genomic_DNA"/>
</dbReference>
<keyword evidence="3" id="KW-1185">Reference proteome</keyword>
<dbReference type="AlphaFoldDB" id="A0A9P5YTP6"/>
<feature type="region of interest" description="Disordered" evidence="1">
    <location>
        <begin position="1"/>
        <end position="20"/>
    </location>
</feature>
<evidence type="ECO:0000313" key="2">
    <source>
        <dbReference type="EMBL" id="KAF9474540.1"/>
    </source>
</evidence>
<dbReference type="OrthoDB" id="3070940at2759"/>
<organism evidence="2 3">
    <name type="scientific">Pholiota conissans</name>
    <dbReference type="NCBI Taxonomy" id="109636"/>
    <lineage>
        <taxon>Eukaryota</taxon>
        <taxon>Fungi</taxon>
        <taxon>Dikarya</taxon>
        <taxon>Basidiomycota</taxon>
        <taxon>Agaricomycotina</taxon>
        <taxon>Agaricomycetes</taxon>
        <taxon>Agaricomycetidae</taxon>
        <taxon>Agaricales</taxon>
        <taxon>Agaricineae</taxon>
        <taxon>Strophariaceae</taxon>
        <taxon>Pholiota</taxon>
    </lineage>
</organism>
<reference evidence="2" key="1">
    <citation type="submission" date="2020-11" db="EMBL/GenBank/DDBJ databases">
        <authorList>
            <consortium name="DOE Joint Genome Institute"/>
            <person name="Ahrendt S."/>
            <person name="Riley R."/>
            <person name="Andreopoulos W."/>
            <person name="Labutti K."/>
            <person name="Pangilinan J."/>
            <person name="Ruiz-Duenas F.J."/>
            <person name="Barrasa J.M."/>
            <person name="Sanchez-Garcia M."/>
            <person name="Camarero S."/>
            <person name="Miyauchi S."/>
            <person name="Serrano A."/>
            <person name="Linde D."/>
            <person name="Babiker R."/>
            <person name="Drula E."/>
            <person name="Ayuso-Fernandez I."/>
            <person name="Pacheco R."/>
            <person name="Padilla G."/>
            <person name="Ferreira P."/>
            <person name="Barriuso J."/>
            <person name="Kellner H."/>
            <person name="Castanera R."/>
            <person name="Alfaro M."/>
            <person name="Ramirez L."/>
            <person name="Pisabarro A.G."/>
            <person name="Kuo A."/>
            <person name="Tritt A."/>
            <person name="Lipzen A."/>
            <person name="He G."/>
            <person name="Yan M."/>
            <person name="Ng V."/>
            <person name="Cullen D."/>
            <person name="Martin F."/>
            <person name="Rosso M.-N."/>
            <person name="Henrissat B."/>
            <person name="Hibbett D."/>
            <person name="Martinez A.T."/>
            <person name="Grigoriev I.V."/>
        </authorList>
    </citation>
    <scope>NUCLEOTIDE SEQUENCE</scope>
    <source>
        <strain evidence="2">CIRM-BRFM 674</strain>
    </source>
</reference>
<name>A0A9P5YTP6_9AGAR</name>
<gene>
    <name evidence="2" type="ORF">BDN70DRAFT_936560</name>
</gene>
<dbReference type="Proteomes" id="UP000807469">
    <property type="component" value="Unassembled WGS sequence"/>
</dbReference>
<evidence type="ECO:0000256" key="1">
    <source>
        <dbReference type="SAM" id="MobiDB-lite"/>
    </source>
</evidence>
<sequence>MDDTPNKTSEGSFSTGPPSNFKQIEAFKTITMMLSMLSHSTSIDVHDNLNKEEITDLTIQDPFDRQETRMLDAFAQLAVGEYDVAALATNRVSTDGITLRIISCVVDFPTERSLSATTPSKDLETNVLTKNCLPDVVSSPQVLKPSRPEGAEGMKPLEYMEKLNIRWIRPSLAHHLWTLSNVLTGPDGQHDIRFWSDLLPNLWRYMAAISYKKIAHRFGNEYHSLPYIIALKTVTDVLPTLPPPIDRFSNNNSSDVHFLSDFVLPYAESLQPETLLKLTTKFPNLIAKAVGMKKSPSQQRCQLYTDATRTEFHQLLLELLELFQTALEALTSMDEEVANSSDNGAKQFADNVRNVDLIGYALLRIAKGRAFRMHLESIESYLSLNDPRIRAGQASSECIEAFPALQPVRSSDSDGMEATKLLSQSYVDWLRWVLDQFDAIETLVTYMTSSRFPYRSISLSLLAVPKTTDTFLPWLQLFSGNEFIPALTGINPVFGSLTNESILLFLEKGIDEDKGAQHAKILSLELESHPTIENLRKLTMITYLGIGTKANTILEKIGDSCIISDSIRDEMKAIRKLFNKLPTREQFFCDLAKMTTFKGTVHCEACLASLLPAFTEHLTPQDLEYYKDINIFADMQGFGRVIGLSAPSCPSCAIYLQMLASMSGSPSEIITRGNHGVISACSLPAWTPDRIVKAMNTSLGLLLRQGLISLMDQETDCIWD</sequence>
<comment type="caution">
    <text evidence="2">The sequence shown here is derived from an EMBL/GenBank/DDBJ whole genome shotgun (WGS) entry which is preliminary data.</text>
</comment>